<feature type="transmembrane region" description="Helical" evidence="1">
    <location>
        <begin position="80"/>
        <end position="97"/>
    </location>
</feature>
<dbReference type="GO" id="GO:0005886">
    <property type="term" value="C:plasma membrane"/>
    <property type="evidence" value="ECO:0007669"/>
    <property type="project" value="InterPro"/>
</dbReference>
<keyword evidence="1" id="KW-1133">Transmembrane helix</keyword>
<evidence type="ECO:0000256" key="1">
    <source>
        <dbReference type="SAM" id="Phobius"/>
    </source>
</evidence>
<dbReference type="NCBIfam" id="TIGR02357">
    <property type="entry name" value="ECF_ThiT_YuaJ"/>
    <property type="match status" value="1"/>
</dbReference>
<evidence type="ECO:0000313" key="3">
    <source>
        <dbReference type="Proteomes" id="UP000295066"/>
    </source>
</evidence>
<protein>
    <submittedName>
        <fullName evidence="2">Thiamine transporter</fullName>
    </submittedName>
</protein>
<evidence type="ECO:0000313" key="2">
    <source>
        <dbReference type="EMBL" id="TDY60160.1"/>
    </source>
</evidence>
<feature type="transmembrane region" description="Helical" evidence="1">
    <location>
        <begin position="109"/>
        <end position="127"/>
    </location>
</feature>
<keyword evidence="1" id="KW-0812">Transmembrane</keyword>
<comment type="caution">
    <text evidence="2">The sequence shown here is derived from an EMBL/GenBank/DDBJ whole genome shotgun (WGS) entry which is preliminary data.</text>
</comment>
<dbReference type="Pfam" id="PF09515">
    <property type="entry name" value="Thia_YuaJ"/>
    <property type="match status" value="1"/>
</dbReference>
<reference evidence="2 3" key="1">
    <citation type="submission" date="2019-03" db="EMBL/GenBank/DDBJ databases">
        <title>Genomic Encyclopedia of Type Strains, Phase IV (KMG-IV): sequencing the most valuable type-strain genomes for metagenomic binning, comparative biology and taxonomic classification.</title>
        <authorList>
            <person name="Goeker M."/>
        </authorList>
    </citation>
    <scope>NUCLEOTIDE SEQUENCE [LARGE SCALE GENOMIC DNA]</scope>
    <source>
        <strain evidence="2 3">DSM 25964</strain>
    </source>
</reference>
<dbReference type="AlphaFoldDB" id="A0A4R8M4K3"/>
<organism evidence="2 3">
    <name type="scientific">Aminivibrio pyruvatiphilus</name>
    <dbReference type="NCBI Taxonomy" id="1005740"/>
    <lineage>
        <taxon>Bacteria</taxon>
        <taxon>Thermotogati</taxon>
        <taxon>Synergistota</taxon>
        <taxon>Synergistia</taxon>
        <taxon>Synergistales</taxon>
        <taxon>Aminobacteriaceae</taxon>
        <taxon>Aminivibrio</taxon>
    </lineage>
</organism>
<gene>
    <name evidence="2" type="ORF">C8D99_10914</name>
</gene>
<dbReference type="Gene3D" id="1.10.1760.20">
    <property type="match status" value="1"/>
</dbReference>
<accession>A0A4R8M4K3</accession>
<keyword evidence="3" id="KW-1185">Reference proteome</keyword>
<dbReference type="RefSeq" id="WP_133957627.1">
    <property type="nucleotide sequence ID" value="NZ_SORI01000009.1"/>
</dbReference>
<dbReference type="EMBL" id="SORI01000009">
    <property type="protein sequence ID" value="TDY60160.1"/>
    <property type="molecule type" value="Genomic_DNA"/>
</dbReference>
<dbReference type="GO" id="GO:0015234">
    <property type="term" value="F:thiamine transmembrane transporter activity"/>
    <property type="evidence" value="ECO:0007669"/>
    <property type="project" value="InterPro"/>
</dbReference>
<dbReference type="InterPro" id="IPR012651">
    <property type="entry name" value="Thia_Transptr_ThiT"/>
</dbReference>
<feature type="transmembrane region" description="Helical" evidence="1">
    <location>
        <begin position="7"/>
        <end position="25"/>
    </location>
</feature>
<proteinExistence type="predicted"/>
<name>A0A4R8M4K3_9BACT</name>
<keyword evidence="1" id="KW-0472">Membrane</keyword>
<feature type="transmembrane region" description="Helical" evidence="1">
    <location>
        <begin position="139"/>
        <end position="160"/>
    </location>
</feature>
<dbReference type="OrthoDB" id="9795813at2"/>
<sequence>MAGDKNRILVEGALAVALSVVFSALRLWTMPQGGSITLEMVPLFLFALRRGGKAGCFAGAVSGLMQLMTGGYVVHPLQAVLDYPAAFGVLGLAGFFAGRPLAGMALSGLLRFGCHVLSGVIFFGSFAPEGTNVWLYSSVYNGSFLLPTLIVSAVLVHLILPRLSVFGTGRR</sequence>
<dbReference type="Proteomes" id="UP000295066">
    <property type="component" value="Unassembled WGS sequence"/>
</dbReference>